<dbReference type="Proteomes" id="UP001472978">
    <property type="component" value="Unassembled WGS sequence"/>
</dbReference>
<evidence type="ECO:0000313" key="7">
    <source>
        <dbReference type="EMBL" id="MEQ6887902.1"/>
    </source>
</evidence>
<keyword evidence="3 7" id="KW-0560">Oxidoreductase</keyword>
<dbReference type="InterPro" id="IPR036661">
    <property type="entry name" value="Luciferase-like_sf"/>
</dbReference>
<evidence type="ECO:0000259" key="6">
    <source>
        <dbReference type="Pfam" id="PF00296"/>
    </source>
</evidence>
<dbReference type="CDD" id="cd01095">
    <property type="entry name" value="Nitrilotriacetate_monoxgenase"/>
    <property type="match status" value="1"/>
</dbReference>
<dbReference type="Pfam" id="PF00296">
    <property type="entry name" value="Bac_luciferase"/>
    <property type="match status" value="1"/>
</dbReference>
<gene>
    <name evidence="7" type="ORF">ABE957_04335</name>
</gene>
<dbReference type="InterPro" id="IPR016215">
    <property type="entry name" value="NTA_MOA"/>
</dbReference>
<dbReference type="PROSITE" id="PS51257">
    <property type="entry name" value="PROKAR_LIPOPROTEIN"/>
    <property type="match status" value="1"/>
</dbReference>
<dbReference type="EMBL" id="JBEGCI010000003">
    <property type="protein sequence ID" value="MEQ6887902.1"/>
    <property type="molecule type" value="Genomic_DNA"/>
</dbReference>
<evidence type="ECO:0000256" key="4">
    <source>
        <dbReference type="ARBA" id="ARBA00023033"/>
    </source>
</evidence>
<dbReference type="InterPro" id="IPR051260">
    <property type="entry name" value="Diverse_substr_monoxygenases"/>
</dbReference>
<keyword evidence="4" id="KW-0503">Monooxygenase</keyword>
<dbReference type="PANTHER" id="PTHR30011:SF16">
    <property type="entry name" value="C2H2 FINGER DOMAIN TRANSCRIPTION FACTOR (EUROFUNG)-RELATED"/>
    <property type="match status" value="1"/>
</dbReference>
<dbReference type="NCBIfam" id="TIGR03860">
    <property type="entry name" value="FMN_nitrolo"/>
    <property type="match status" value="1"/>
</dbReference>
<dbReference type="EC" id="1.-.-.-" evidence="7"/>
<reference evidence="7 8" key="1">
    <citation type="submission" date="2024-05" db="EMBL/GenBank/DDBJ databases">
        <title>Halomonas sp. CS7 16S ribosomal RNA gene Genome sequencing and assembly.</title>
        <authorList>
            <person name="Yook S."/>
        </authorList>
    </citation>
    <scope>NUCLEOTIDE SEQUENCE [LARGE SCALE GENOMIC DNA]</scope>
    <source>
        <strain evidence="7 8">CS7</strain>
    </source>
</reference>
<keyword evidence="2" id="KW-0288">FMN</keyword>
<keyword evidence="1" id="KW-0285">Flavoprotein</keyword>
<proteinExistence type="inferred from homology"/>
<evidence type="ECO:0000256" key="1">
    <source>
        <dbReference type="ARBA" id="ARBA00022630"/>
    </source>
</evidence>
<dbReference type="Gene3D" id="3.20.20.30">
    <property type="entry name" value="Luciferase-like domain"/>
    <property type="match status" value="1"/>
</dbReference>
<sequence length="439" mass="48494">MKPRNPDESLHLNLFVMGCGHHRAAWRHPDSCAERLGDIAYYESLARTAERGKLDAVFFADGMSAGSVEDGFNWHLEPLTALSAMSRATRRVGLISTLSSTFYTPFHAARLVGSLDHISGGRVGWNVVTSMFDSEARNHGYPAMPPHAERYARAEEFVQTVLALWDSWADDAIERGRQGRYADPEKVRRIDHHGEHFLVDGPLNLPRPPQGHPVLVQAGASSQGRDLAARYAEAIYAVAYDLPTAQGYYRDIKSRVEAAGRSAPVPILPGLVTYVGSTMEEARAKQRELDECLPVAASLRQLGLFIEQDCSDWELDAPVPTLPPLAEFRGPQGRYASILRIIETERPTLRELLGRLAAGGGHCTMVGTPESIADEMARWFHGRGADGFNLMPPSLPGGIEDFVDQVVPELQRRGLFREEYTATTLRGHLGLERPAGRRP</sequence>
<feature type="domain" description="Luciferase-like" evidence="6">
    <location>
        <begin position="23"/>
        <end position="386"/>
    </location>
</feature>
<evidence type="ECO:0000313" key="8">
    <source>
        <dbReference type="Proteomes" id="UP001472978"/>
    </source>
</evidence>
<comment type="caution">
    <text evidence="7">The sequence shown here is derived from an EMBL/GenBank/DDBJ whole genome shotgun (WGS) entry which is preliminary data.</text>
</comment>
<keyword evidence="8" id="KW-1185">Reference proteome</keyword>
<dbReference type="SUPFAM" id="SSF51679">
    <property type="entry name" value="Bacterial luciferase-like"/>
    <property type="match status" value="1"/>
</dbReference>
<dbReference type="PIRSF" id="PIRSF000337">
    <property type="entry name" value="NTA_MOA"/>
    <property type="match status" value="1"/>
</dbReference>
<evidence type="ECO:0000256" key="3">
    <source>
        <dbReference type="ARBA" id="ARBA00023002"/>
    </source>
</evidence>
<organism evidence="7 8">
    <name type="scientific">Halomonas pelophila</name>
    <dbReference type="NCBI Taxonomy" id="3151122"/>
    <lineage>
        <taxon>Bacteria</taxon>
        <taxon>Pseudomonadati</taxon>
        <taxon>Pseudomonadota</taxon>
        <taxon>Gammaproteobacteria</taxon>
        <taxon>Oceanospirillales</taxon>
        <taxon>Halomonadaceae</taxon>
        <taxon>Halomonas</taxon>
    </lineage>
</organism>
<evidence type="ECO:0000256" key="2">
    <source>
        <dbReference type="ARBA" id="ARBA00022643"/>
    </source>
</evidence>
<protein>
    <submittedName>
        <fullName evidence="7">LLM class flavin-dependent oxidoreductase</fullName>
        <ecNumber evidence="7">1.-.-.-</ecNumber>
    </submittedName>
</protein>
<dbReference type="InterPro" id="IPR011251">
    <property type="entry name" value="Luciferase-like_dom"/>
</dbReference>
<dbReference type="PANTHER" id="PTHR30011">
    <property type="entry name" value="ALKANESULFONATE MONOOXYGENASE-RELATED"/>
    <property type="match status" value="1"/>
</dbReference>
<name>A0ABV1N2H1_9GAMM</name>
<comment type="similarity">
    <text evidence="5">Belongs to the NtaA/SnaA/DszA monooxygenase family.</text>
</comment>
<accession>A0ABV1N2H1</accession>
<dbReference type="RefSeq" id="WP_349757451.1">
    <property type="nucleotide sequence ID" value="NZ_JBEGCI010000003.1"/>
</dbReference>
<dbReference type="GO" id="GO:0016491">
    <property type="term" value="F:oxidoreductase activity"/>
    <property type="evidence" value="ECO:0007669"/>
    <property type="project" value="UniProtKB-KW"/>
</dbReference>
<evidence type="ECO:0000256" key="5">
    <source>
        <dbReference type="ARBA" id="ARBA00033748"/>
    </source>
</evidence>